<dbReference type="Pfam" id="PF00653">
    <property type="entry name" value="BIR"/>
    <property type="match status" value="2"/>
</dbReference>
<keyword evidence="1" id="KW-0479">Metal-binding</keyword>
<reference evidence="3 4" key="1">
    <citation type="submission" date="2015-03" db="EMBL/GenBank/DDBJ databases">
        <title>Genomics and transcriptomics of the oil-accumulating basidiomycete yeast T. oleaginosus allow insights into substrate utilization and the diverse evolutionary trajectories of mating systems in fungi.</title>
        <authorList>
            <consortium name="DOE Joint Genome Institute"/>
            <person name="Kourist R."/>
            <person name="Kracht O."/>
            <person name="Bracharz F."/>
            <person name="Lipzen A."/>
            <person name="Nolan M."/>
            <person name="Ohm R."/>
            <person name="Grigoriev I."/>
            <person name="Sun S."/>
            <person name="Heitman J."/>
            <person name="Bruck T."/>
            <person name="Nowrousian M."/>
        </authorList>
    </citation>
    <scope>NUCLEOTIDE SEQUENCE [LARGE SCALE GENOMIC DNA]</scope>
    <source>
        <strain evidence="3 4">IBC0246</strain>
    </source>
</reference>
<dbReference type="STRING" id="879819.A0A0J0XIE8"/>
<dbReference type="GeneID" id="28981058"/>
<dbReference type="RefSeq" id="XP_018277288.1">
    <property type="nucleotide sequence ID" value="XM_018420455.1"/>
</dbReference>
<dbReference type="PANTHER" id="PTHR46771">
    <property type="entry name" value="DETERIN"/>
    <property type="match status" value="1"/>
</dbReference>
<evidence type="ECO:0000313" key="4">
    <source>
        <dbReference type="Proteomes" id="UP000053611"/>
    </source>
</evidence>
<dbReference type="Gene3D" id="1.10.1170.10">
    <property type="entry name" value="Inhibitor Of Apoptosis Protein (2mihbC-IAP-1), Chain A"/>
    <property type="match status" value="2"/>
</dbReference>
<dbReference type="AlphaFoldDB" id="A0A0J0XIE8"/>
<dbReference type="GO" id="GO:0046872">
    <property type="term" value="F:metal ion binding"/>
    <property type="evidence" value="ECO:0007669"/>
    <property type="project" value="UniProtKB-KW"/>
</dbReference>
<dbReference type="SMART" id="SM00238">
    <property type="entry name" value="BIR"/>
    <property type="match status" value="2"/>
</dbReference>
<dbReference type="SUPFAM" id="SSF57924">
    <property type="entry name" value="Inhibitor of apoptosis (IAP) repeat"/>
    <property type="match status" value="2"/>
</dbReference>
<evidence type="ECO:0000256" key="1">
    <source>
        <dbReference type="ARBA" id="ARBA00022723"/>
    </source>
</evidence>
<organism evidence="3 4">
    <name type="scientific">Cutaneotrichosporon oleaginosum</name>
    <dbReference type="NCBI Taxonomy" id="879819"/>
    <lineage>
        <taxon>Eukaryota</taxon>
        <taxon>Fungi</taxon>
        <taxon>Dikarya</taxon>
        <taxon>Basidiomycota</taxon>
        <taxon>Agaricomycotina</taxon>
        <taxon>Tremellomycetes</taxon>
        <taxon>Trichosporonales</taxon>
        <taxon>Trichosporonaceae</taxon>
        <taxon>Cutaneotrichosporon</taxon>
    </lineage>
</organism>
<protein>
    <recommendedName>
        <fullName evidence="5">BIR-domain-containing protein</fullName>
    </recommendedName>
</protein>
<dbReference type="EMBL" id="KQ087228">
    <property type="protein sequence ID" value="KLT40797.1"/>
    <property type="molecule type" value="Genomic_DNA"/>
</dbReference>
<dbReference type="PROSITE" id="PS50143">
    <property type="entry name" value="BIR_REPEAT_2"/>
    <property type="match status" value="2"/>
</dbReference>
<sequence>MQRLEARVASFSAVVRPKRAAKPAWPLARDTHPALTPAALAAAGFYHTPVAGEEDACMCFLCPLALSGWDAGDNPHVEHVGRDTPCAWKELVCALEVDRLRGGPGRARTEFASADELPSSEARTALRVQTFGDWWPLQAPSPLDLARAGFISTPSKESADGTTCPLCKYEVVEWEEDDDPM</sequence>
<dbReference type="OrthoDB" id="2196114at2759"/>
<evidence type="ECO:0008006" key="5">
    <source>
        <dbReference type="Google" id="ProtNLM"/>
    </source>
</evidence>
<dbReference type="InterPro" id="IPR001370">
    <property type="entry name" value="BIR_rpt"/>
</dbReference>
<evidence type="ECO:0000256" key="2">
    <source>
        <dbReference type="ARBA" id="ARBA00022833"/>
    </source>
</evidence>
<dbReference type="InterPro" id="IPR051190">
    <property type="entry name" value="Baculoviral_IAP"/>
</dbReference>
<evidence type="ECO:0000313" key="3">
    <source>
        <dbReference type="EMBL" id="KLT40797.1"/>
    </source>
</evidence>
<keyword evidence="2" id="KW-0862">Zinc</keyword>
<keyword evidence="4" id="KW-1185">Reference proteome</keyword>
<dbReference type="PANTHER" id="PTHR46771:SF5">
    <property type="entry name" value="DETERIN"/>
    <property type="match status" value="1"/>
</dbReference>
<gene>
    <name evidence="3" type="ORF">CC85DRAFT_248758</name>
</gene>
<dbReference type="Proteomes" id="UP000053611">
    <property type="component" value="Unassembled WGS sequence"/>
</dbReference>
<proteinExistence type="predicted"/>
<name>A0A0J0XIE8_9TREE</name>
<accession>A0A0J0XIE8</accession>